<keyword evidence="15" id="KW-1185">Reference proteome</keyword>
<dbReference type="InterPro" id="IPR011862">
    <property type="entry name" value="Phos-bd"/>
</dbReference>
<dbReference type="PROSITE" id="PS51257">
    <property type="entry name" value="PROKAR_LIPOPROTEIN"/>
    <property type="match status" value="1"/>
</dbReference>
<evidence type="ECO:0000256" key="4">
    <source>
        <dbReference type="ARBA" id="ARBA00011529"/>
    </source>
</evidence>
<name>A0AAQ1MCR9_9FIRM</name>
<feature type="chain" id="PRO_5042662626" description="Phosphate-binding protein" evidence="10">
    <location>
        <begin position="20"/>
        <end position="276"/>
    </location>
</feature>
<comment type="caution">
    <text evidence="13">The sequence shown here is derived from an EMBL/GenBank/DDBJ whole genome shotgun (WGS) entry which is preliminary data.</text>
</comment>
<keyword evidence="7 10" id="KW-0732">Signal</keyword>
<reference evidence="14" key="1">
    <citation type="submission" date="2016-11" db="EMBL/GenBank/DDBJ databases">
        <authorList>
            <person name="Jaros S."/>
            <person name="Januszkiewicz K."/>
            <person name="Wedrychowicz H."/>
        </authorList>
    </citation>
    <scope>NUCLEOTIDE SEQUENCE [LARGE SCALE GENOMIC DNA]</scope>
    <source>
        <strain evidence="14">DSM 4029</strain>
    </source>
</reference>
<evidence type="ECO:0000256" key="2">
    <source>
        <dbReference type="ARBA" id="ARBA00004193"/>
    </source>
</evidence>
<dbReference type="PANTHER" id="PTHR30570">
    <property type="entry name" value="PERIPLASMIC PHOSPHATE BINDING COMPONENT OF PHOSPHATE ABC TRANSPORTER"/>
    <property type="match status" value="1"/>
</dbReference>
<dbReference type="CDD" id="cd13653">
    <property type="entry name" value="PBP2_phosphate_like_1"/>
    <property type="match status" value="1"/>
</dbReference>
<evidence type="ECO:0000259" key="11">
    <source>
        <dbReference type="Pfam" id="PF12849"/>
    </source>
</evidence>
<keyword evidence="10" id="KW-0472">Membrane</keyword>
<evidence type="ECO:0000256" key="10">
    <source>
        <dbReference type="RuleBase" id="RU367119"/>
    </source>
</evidence>
<dbReference type="GO" id="GO:0042301">
    <property type="term" value="F:phosphate ion binding"/>
    <property type="evidence" value="ECO:0007669"/>
    <property type="project" value="UniProtKB-UniRule"/>
</dbReference>
<keyword evidence="6 10" id="KW-0592">Phosphate transport</keyword>
<comment type="subcellular location">
    <subcellularLocation>
        <location evidence="2 10">Cell membrane</location>
        <topology evidence="2 10">Lipid-anchor</topology>
    </subcellularLocation>
</comment>
<organism evidence="13 14">
    <name type="scientific">Bittarella massiliensis</name>
    <name type="common">ex Durand et al. 2017</name>
    <dbReference type="NCBI Taxonomy" id="1720313"/>
    <lineage>
        <taxon>Bacteria</taxon>
        <taxon>Bacillati</taxon>
        <taxon>Bacillota</taxon>
        <taxon>Clostridia</taxon>
        <taxon>Eubacteriales</taxon>
        <taxon>Oscillospiraceae</taxon>
        <taxon>Bittarella (ex Durand et al. 2017)</taxon>
    </lineage>
</organism>
<comment type="similarity">
    <text evidence="3 10">Belongs to the PstS family.</text>
</comment>
<evidence type="ECO:0000313" key="15">
    <source>
        <dbReference type="Proteomes" id="UP000474718"/>
    </source>
</evidence>
<dbReference type="Proteomes" id="UP000474718">
    <property type="component" value="Unassembled WGS sequence"/>
</dbReference>
<keyword evidence="10" id="KW-1003">Cell membrane</keyword>
<evidence type="ECO:0000313" key="13">
    <source>
        <dbReference type="EMBL" id="SHF99040.1"/>
    </source>
</evidence>
<evidence type="ECO:0000256" key="8">
    <source>
        <dbReference type="ARBA" id="ARBA00023139"/>
    </source>
</evidence>
<dbReference type="Gene3D" id="3.40.190.10">
    <property type="entry name" value="Periplasmic binding protein-like II"/>
    <property type="match status" value="2"/>
</dbReference>
<dbReference type="EMBL" id="FQVY01000002">
    <property type="protein sequence ID" value="SHF99040.1"/>
    <property type="molecule type" value="Genomic_DNA"/>
</dbReference>
<dbReference type="Proteomes" id="UP000184089">
    <property type="component" value="Unassembled WGS sequence"/>
</dbReference>
<evidence type="ECO:0000313" key="12">
    <source>
        <dbReference type="EMBL" id="MZL70022.1"/>
    </source>
</evidence>
<feature type="signal peptide" evidence="10">
    <location>
        <begin position="1"/>
        <end position="19"/>
    </location>
</feature>
<dbReference type="PANTHER" id="PTHR30570:SF1">
    <property type="entry name" value="PHOSPHATE-BINDING PROTEIN PSTS"/>
    <property type="match status" value="1"/>
</dbReference>
<comment type="function">
    <text evidence="1">Part of the ABC transporter complex PstSACB involved in phosphate import.</text>
</comment>
<reference evidence="12 15" key="3">
    <citation type="journal article" date="2019" name="Nat. Med.">
        <title>A library of human gut bacterial isolates paired with longitudinal multiomics data enables mechanistic microbiome research.</title>
        <authorList>
            <person name="Poyet M."/>
            <person name="Groussin M."/>
            <person name="Gibbons S.M."/>
            <person name="Avila-Pacheco J."/>
            <person name="Jiang X."/>
            <person name="Kearney S.M."/>
            <person name="Perrotta A.R."/>
            <person name="Berdy B."/>
            <person name="Zhao S."/>
            <person name="Lieberman T.D."/>
            <person name="Swanson P.K."/>
            <person name="Smith M."/>
            <person name="Roesemann S."/>
            <person name="Alexander J.E."/>
            <person name="Rich S.A."/>
            <person name="Livny J."/>
            <person name="Vlamakis H."/>
            <person name="Clish C."/>
            <person name="Bullock K."/>
            <person name="Deik A."/>
            <person name="Scott J."/>
            <person name="Pierce K.A."/>
            <person name="Xavier R.J."/>
            <person name="Alm E.J."/>
        </authorList>
    </citation>
    <scope>NUCLEOTIDE SEQUENCE [LARGE SCALE GENOMIC DNA]</scope>
    <source>
        <strain evidence="12 15">BIOML-A2</strain>
    </source>
</reference>
<dbReference type="SUPFAM" id="SSF53850">
    <property type="entry name" value="Periplasmic binding protein-like II"/>
    <property type="match status" value="1"/>
</dbReference>
<dbReference type="GO" id="GO:0005886">
    <property type="term" value="C:plasma membrane"/>
    <property type="evidence" value="ECO:0007669"/>
    <property type="project" value="UniProtKB-SubCell"/>
</dbReference>
<comment type="function">
    <text evidence="10">Involved in the system for phosphate transport across the cytoplasmic membrane.</text>
</comment>
<dbReference type="GO" id="GO:0006817">
    <property type="term" value="P:phosphate ion transport"/>
    <property type="evidence" value="ECO:0007669"/>
    <property type="project" value="UniProtKB-UniRule"/>
</dbReference>
<dbReference type="InterPro" id="IPR024370">
    <property type="entry name" value="PBP_domain"/>
</dbReference>
<comment type="subunit">
    <text evidence="4 10">The complex is composed of two ATP-binding proteins (PstB), two transmembrane proteins (PstC and PstA) and a solute-binding protein (PstS).</text>
</comment>
<sequence length="276" mass="28483">MKKIIALLAVAAIALTAFAGCGSDAGDQGGSSADGTPKTIKMSGSTSMEELAKGFSEAYGEKTGATITVEVGGSSVGFKNVAEGVSDIGNVSRDLKDDEKAKGLTETVVAIDGIAVIANAQNKVEDLSADQLKKIFTGEITNWKEVGGEDAAIVVMGREAGSGTRGAFEELLGIEDACKYAEELNETGAVKTKVSSTAGAIGYVSMSALDSTVKGLRIDGVEPTEENAKSGSYSLKRPFVMVSSPNASQATKDFLAWAVSDEGQEIVTHLKLISIK</sequence>
<dbReference type="Pfam" id="PF12849">
    <property type="entry name" value="PBP_like_2"/>
    <property type="match status" value="1"/>
</dbReference>
<gene>
    <name evidence="12" type="primary">pstS</name>
    <name evidence="12" type="ORF">GT747_09690</name>
    <name evidence="13" type="ORF">SAMN05444424_1061</name>
</gene>
<dbReference type="InterPro" id="IPR050811">
    <property type="entry name" value="Phosphate_ABC_transporter"/>
</dbReference>
<evidence type="ECO:0000256" key="3">
    <source>
        <dbReference type="ARBA" id="ARBA00008725"/>
    </source>
</evidence>
<keyword evidence="5 10" id="KW-0813">Transport</keyword>
<accession>A0AAQ1MCR9</accession>
<reference evidence="13" key="2">
    <citation type="submission" date="2016-11" db="EMBL/GenBank/DDBJ databases">
        <authorList>
            <person name="Varghese N."/>
            <person name="Submissions S."/>
        </authorList>
    </citation>
    <scope>NUCLEOTIDE SEQUENCE</scope>
    <source>
        <strain evidence="13">DSM 4029</strain>
    </source>
</reference>
<evidence type="ECO:0000256" key="1">
    <source>
        <dbReference type="ARBA" id="ARBA00002841"/>
    </source>
</evidence>
<protein>
    <recommendedName>
        <fullName evidence="10">Phosphate-binding protein</fullName>
    </recommendedName>
</protein>
<dbReference type="RefSeq" id="WP_021660043.1">
    <property type="nucleotide sequence ID" value="NZ_FQVY01000002.1"/>
</dbReference>
<evidence type="ECO:0000256" key="7">
    <source>
        <dbReference type="ARBA" id="ARBA00022729"/>
    </source>
</evidence>
<evidence type="ECO:0000256" key="6">
    <source>
        <dbReference type="ARBA" id="ARBA00022592"/>
    </source>
</evidence>
<keyword evidence="8 10" id="KW-0564">Palmitate</keyword>
<evidence type="ECO:0000313" key="14">
    <source>
        <dbReference type="Proteomes" id="UP000184089"/>
    </source>
</evidence>
<dbReference type="AlphaFoldDB" id="A0AAQ1MCR9"/>
<keyword evidence="9 10" id="KW-0449">Lipoprotein</keyword>
<evidence type="ECO:0000256" key="5">
    <source>
        <dbReference type="ARBA" id="ARBA00022448"/>
    </source>
</evidence>
<evidence type="ECO:0000256" key="9">
    <source>
        <dbReference type="ARBA" id="ARBA00023288"/>
    </source>
</evidence>
<feature type="domain" description="PBP" evidence="11">
    <location>
        <begin position="36"/>
        <end position="262"/>
    </location>
</feature>
<dbReference type="NCBIfam" id="TIGR02136">
    <property type="entry name" value="ptsS_2"/>
    <property type="match status" value="1"/>
</dbReference>
<dbReference type="EMBL" id="WWVX01000006">
    <property type="protein sequence ID" value="MZL70022.1"/>
    <property type="molecule type" value="Genomic_DNA"/>
</dbReference>
<proteinExistence type="inferred from homology"/>